<protein>
    <recommendedName>
        <fullName evidence="3 8">Dihydrofolate reductase</fullName>
        <ecNumber evidence="3 8">1.5.1.3</ecNumber>
    </recommendedName>
</protein>
<evidence type="ECO:0000256" key="5">
    <source>
        <dbReference type="ARBA" id="ARBA00022857"/>
    </source>
</evidence>
<dbReference type="STRING" id="1821621.A8C75_21555"/>
<dbReference type="GO" id="GO:0046655">
    <property type="term" value="P:folic acid metabolic process"/>
    <property type="evidence" value="ECO:0007669"/>
    <property type="project" value="TreeGrafter"/>
</dbReference>
<keyword evidence="6 8" id="KW-0560">Oxidoreductase</keyword>
<evidence type="ECO:0000256" key="7">
    <source>
        <dbReference type="ARBA" id="ARBA00025067"/>
    </source>
</evidence>
<keyword evidence="12" id="KW-1185">Reference proteome</keyword>
<dbReference type="Gene3D" id="3.40.430.10">
    <property type="entry name" value="Dihydrofolate Reductase, subunit A"/>
    <property type="match status" value="1"/>
</dbReference>
<evidence type="ECO:0000256" key="9">
    <source>
        <dbReference type="RuleBase" id="RU004474"/>
    </source>
</evidence>
<dbReference type="Proteomes" id="UP000078070">
    <property type="component" value="Chromosome"/>
</dbReference>
<dbReference type="AlphaFoldDB" id="A0A1A9F3K0"/>
<dbReference type="InterPro" id="IPR024072">
    <property type="entry name" value="DHFR-like_dom_sf"/>
</dbReference>
<gene>
    <name evidence="11" type="ORF">A8C75_21555</name>
</gene>
<dbReference type="Pfam" id="PF00186">
    <property type="entry name" value="DHFR_1"/>
    <property type="match status" value="1"/>
</dbReference>
<dbReference type="InterPro" id="IPR001796">
    <property type="entry name" value="DHFR_dom"/>
</dbReference>
<evidence type="ECO:0000256" key="3">
    <source>
        <dbReference type="ARBA" id="ARBA00012856"/>
    </source>
</evidence>
<comment type="catalytic activity">
    <reaction evidence="8">
        <text>(6S)-5,6,7,8-tetrahydrofolate + NADP(+) = 7,8-dihydrofolate + NADPH + H(+)</text>
        <dbReference type="Rhea" id="RHEA:15009"/>
        <dbReference type="ChEBI" id="CHEBI:15378"/>
        <dbReference type="ChEBI" id="CHEBI:57451"/>
        <dbReference type="ChEBI" id="CHEBI:57453"/>
        <dbReference type="ChEBI" id="CHEBI:57783"/>
        <dbReference type="ChEBI" id="CHEBI:58349"/>
        <dbReference type="EC" id="1.5.1.3"/>
    </reaction>
</comment>
<evidence type="ECO:0000313" key="12">
    <source>
        <dbReference type="Proteomes" id="UP000078070"/>
    </source>
</evidence>
<comment type="function">
    <text evidence="7 8">Key enzyme in folate metabolism. Catalyzes an essential reaction for de novo glycine and purine synthesis, and for DNA precursor synthesis.</text>
</comment>
<dbReference type="GO" id="GO:0005829">
    <property type="term" value="C:cytosol"/>
    <property type="evidence" value="ECO:0007669"/>
    <property type="project" value="TreeGrafter"/>
</dbReference>
<evidence type="ECO:0000256" key="8">
    <source>
        <dbReference type="PIRNR" id="PIRNR000194"/>
    </source>
</evidence>
<feature type="domain" description="DHFR" evidence="10">
    <location>
        <begin position="2"/>
        <end position="167"/>
    </location>
</feature>
<evidence type="ECO:0000256" key="1">
    <source>
        <dbReference type="ARBA" id="ARBA00004903"/>
    </source>
</evidence>
<dbReference type="PROSITE" id="PS51330">
    <property type="entry name" value="DHFR_2"/>
    <property type="match status" value="1"/>
</dbReference>
<dbReference type="InterPro" id="IPR017925">
    <property type="entry name" value="DHFR_CS"/>
</dbReference>
<proteinExistence type="inferred from homology"/>
<dbReference type="PANTHER" id="PTHR48069">
    <property type="entry name" value="DIHYDROFOLATE REDUCTASE"/>
    <property type="match status" value="1"/>
</dbReference>
<comment type="pathway">
    <text evidence="1 8">Cofactor biosynthesis; tetrahydrofolate biosynthesis; 5,6,7,8-tetrahydrofolate from 7,8-dihydrofolate: step 1/1.</text>
</comment>
<dbReference type="InterPro" id="IPR012259">
    <property type="entry name" value="DHFR"/>
</dbReference>
<dbReference type="GO" id="GO:0006730">
    <property type="term" value="P:one-carbon metabolic process"/>
    <property type="evidence" value="ECO:0007669"/>
    <property type="project" value="UniProtKB-KW"/>
</dbReference>
<dbReference type="GO" id="GO:0046452">
    <property type="term" value="P:dihydrofolate metabolic process"/>
    <property type="evidence" value="ECO:0007669"/>
    <property type="project" value="TreeGrafter"/>
</dbReference>
<dbReference type="GO" id="GO:0070401">
    <property type="term" value="F:NADP+ binding"/>
    <property type="evidence" value="ECO:0007669"/>
    <property type="project" value="UniProtKB-ARBA"/>
</dbReference>
<sequence>MKVAIIVAQARNRVIGIDNRMPWHLSTDLKYFKEVTSGKPVIMGRKTFESIGRPLPGRKNIVVTRNAAWQHEGVQTAMTLPQAIGLARDHCAESGAAEVMVIGGGQIYAQALPQADLLYITEVQAELEGDATFPELDLSEWVQAGPSIDHVADERNSHDFRISTWRRTQ</sequence>
<dbReference type="SUPFAM" id="SSF53597">
    <property type="entry name" value="Dihydrofolate reductase-like"/>
    <property type="match status" value="1"/>
</dbReference>
<dbReference type="EC" id="1.5.1.3" evidence="3 8"/>
<dbReference type="RefSeq" id="WP_067386436.1">
    <property type="nucleotide sequence ID" value="NZ_CP015839.1"/>
</dbReference>
<dbReference type="KEGG" id="mars:A8C75_21555"/>
<dbReference type="EMBL" id="CP015839">
    <property type="protein sequence ID" value="ANG64806.1"/>
    <property type="molecule type" value="Genomic_DNA"/>
</dbReference>
<comment type="similarity">
    <text evidence="2 8 9">Belongs to the dihydrofolate reductase family.</text>
</comment>
<reference evidence="11 12" key="2">
    <citation type="journal article" date="2018" name="Int. J. Syst. Evol. Microbiol.">
        <title>Marinobacterium aestuarii sp. nov., a benzene-degrading marine bacterium isolated from estuary sediment.</title>
        <authorList>
            <person name="Bae S.S."/>
            <person name="Jung J."/>
            <person name="Chung D."/>
            <person name="Baek K."/>
        </authorList>
    </citation>
    <scope>NUCLEOTIDE SEQUENCE [LARGE SCALE GENOMIC DNA]</scope>
    <source>
        <strain evidence="11 12">ST58-10</strain>
    </source>
</reference>
<dbReference type="PROSITE" id="PS00075">
    <property type="entry name" value="DHFR_1"/>
    <property type="match status" value="1"/>
</dbReference>
<keyword evidence="4 8" id="KW-0554">One-carbon metabolism</keyword>
<keyword evidence="5 8" id="KW-0521">NADP</keyword>
<dbReference type="GO" id="GO:0046654">
    <property type="term" value="P:tetrahydrofolate biosynthetic process"/>
    <property type="evidence" value="ECO:0007669"/>
    <property type="project" value="UniProtKB-UniPathway"/>
</dbReference>
<dbReference type="PRINTS" id="PR00070">
    <property type="entry name" value="DHFR"/>
</dbReference>
<organism evidence="11 12">
    <name type="scientific">Marinobacterium aestuarii</name>
    <dbReference type="NCBI Taxonomy" id="1821621"/>
    <lineage>
        <taxon>Bacteria</taxon>
        <taxon>Pseudomonadati</taxon>
        <taxon>Pseudomonadota</taxon>
        <taxon>Gammaproteobacteria</taxon>
        <taxon>Oceanospirillales</taxon>
        <taxon>Oceanospirillaceae</taxon>
        <taxon>Marinobacterium</taxon>
    </lineage>
</organism>
<evidence type="ECO:0000256" key="2">
    <source>
        <dbReference type="ARBA" id="ARBA00009539"/>
    </source>
</evidence>
<dbReference type="UniPathway" id="UPA00077">
    <property type="reaction ID" value="UER00158"/>
</dbReference>
<dbReference type="PIRSF" id="PIRSF000194">
    <property type="entry name" value="DHFR"/>
    <property type="match status" value="1"/>
</dbReference>
<name>A0A1A9F3K0_9GAMM</name>
<evidence type="ECO:0000256" key="4">
    <source>
        <dbReference type="ARBA" id="ARBA00022563"/>
    </source>
</evidence>
<evidence type="ECO:0000259" key="10">
    <source>
        <dbReference type="PROSITE" id="PS51330"/>
    </source>
</evidence>
<accession>A0A1A9F3K0</accession>
<dbReference type="OrthoDB" id="9804315at2"/>
<reference evidence="12" key="1">
    <citation type="submission" date="2016-05" db="EMBL/GenBank/DDBJ databases">
        <authorList>
            <person name="Baek K."/>
            <person name="Yang S.-J."/>
        </authorList>
    </citation>
    <scope>NUCLEOTIDE SEQUENCE [LARGE SCALE GENOMIC DNA]</scope>
    <source>
        <strain evidence="12">ST58-10</strain>
    </source>
</reference>
<dbReference type="CDD" id="cd00209">
    <property type="entry name" value="DHFR"/>
    <property type="match status" value="1"/>
</dbReference>
<evidence type="ECO:0000256" key="6">
    <source>
        <dbReference type="ARBA" id="ARBA00023002"/>
    </source>
</evidence>
<dbReference type="FunFam" id="3.40.430.10:FF:000001">
    <property type="entry name" value="Dihydrofolate reductase"/>
    <property type="match status" value="1"/>
</dbReference>
<dbReference type="PANTHER" id="PTHR48069:SF3">
    <property type="entry name" value="DIHYDROFOLATE REDUCTASE"/>
    <property type="match status" value="1"/>
</dbReference>
<dbReference type="GO" id="GO:0004146">
    <property type="term" value="F:dihydrofolate reductase activity"/>
    <property type="evidence" value="ECO:0007669"/>
    <property type="project" value="UniProtKB-EC"/>
</dbReference>
<evidence type="ECO:0000313" key="11">
    <source>
        <dbReference type="EMBL" id="ANG64806.1"/>
    </source>
</evidence>